<evidence type="ECO:0000313" key="2">
    <source>
        <dbReference type="EMBL" id="CAE0643421.1"/>
    </source>
</evidence>
<feature type="repeat" description="ANK" evidence="1">
    <location>
        <begin position="94"/>
        <end position="126"/>
    </location>
</feature>
<proteinExistence type="predicted"/>
<dbReference type="SUPFAM" id="SSF48403">
    <property type="entry name" value="Ankyrin repeat"/>
    <property type="match status" value="1"/>
</dbReference>
<dbReference type="InterPro" id="IPR036770">
    <property type="entry name" value="Ankyrin_rpt-contain_sf"/>
</dbReference>
<dbReference type="Pfam" id="PF00023">
    <property type="entry name" value="Ank"/>
    <property type="match status" value="1"/>
</dbReference>
<dbReference type="InterPro" id="IPR002110">
    <property type="entry name" value="Ankyrin_rpt"/>
</dbReference>
<protein>
    <submittedName>
        <fullName evidence="2">Uncharacterized protein</fullName>
    </submittedName>
</protein>
<dbReference type="PROSITE" id="PS50088">
    <property type="entry name" value="ANK_REPEAT"/>
    <property type="match status" value="1"/>
</dbReference>
<dbReference type="PROSITE" id="PS50297">
    <property type="entry name" value="ANK_REP_REGION"/>
    <property type="match status" value="1"/>
</dbReference>
<reference evidence="2" key="1">
    <citation type="submission" date="2021-01" db="EMBL/GenBank/DDBJ databases">
        <authorList>
            <person name="Corre E."/>
            <person name="Pelletier E."/>
            <person name="Niang G."/>
            <person name="Scheremetjew M."/>
            <person name="Finn R."/>
            <person name="Kale V."/>
            <person name="Holt S."/>
            <person name="Cochrane G."/>
            <person name="Meng A."/>
            <person name="Brown T."/>
            <person name="Cohen L."/>
        </authorList>
    </citation>
    <scope>NUCLEOTIDE SEQUENCE</scope>
    <source>
        <strain evidence="2">CCCM811</strain>
    </source>
</reference>
<accession>A0A7S3Y7L9</accession>
<organism evidence="2">
    <name type="scientific">Lotharella globosa</name>
    <dbReference type="NCBI Taxonomy" id="91324"/>
    <lineage>
        <taxon>Eukaryota</taxon>
        <taxon>Sar</taxon>
        <taxon>Rhizaria</taxon>
        <taxon>Cercozoa</taxon>
        <taxon>Chlorarachniophyceae</taxon>
        <taxon>Lotharella</taxon>
    </lineage>
</organism>
<dbReference type="EMBL" id="HBIV01000250">
    <property type="protein sequence ID" value="CAE0643421.1"/>
    <property type="molecule type" value="Transcribed_RNA"/>
</dbReference>
<evidence type="ECO:0000256" key="1">
    <source>
        <dbReference type="PROSITE-ProRule" id="PRU00023"/>
    </source>
</evidence>
<keyword evidence="1" id="KW-0040">ANK repeat</keyword>
<dbReference type="Gene3D" id="1.25.40.20">
    <property type="entry name" value="Ankyrin repeat-containing domain"/>
    <property type="match status" value="1"/>
</dbReference>
<name>A0A7S3Y7L9_9EUKA</name>
<dbReference type="AlphaFoldDB" id="A0A7S3Y7L9"/>
<gene>
    <name evidence="2" type="ORF">LGLO00237_LOCUS183</name>
</gene>
<dbReference type="SMART" id="SM00248">
    <property type="entry name" value="ANK"/>
    <property type="match status" value="1"/>
</dbReference>
<sequence length="164" mass="18783">MMSDEEGIPLAEFATYIEEKDTQEIRELFKADKKFKGYTVMMIAAMHTHGTWVLETFAKEDSKKEKVNEAAEVELKDLARTLQLDVDDDILSDKKFTPLMLAVMFGPPQSVKVLLDNGAKIDLMTNRGFTAKMFAQCRDDAEIKGYFQRNREFCAAYWGNCNLM</sequence>